<keyword evidence="2" id="KW-0812">Transmembrane</keyword>
<proteinExistence type="predicted"/>
<dbReference type="Proteomes" id="UP001236369">
    <property type="component" value="Unassembled WGS sequence"/>
</dbReference>
<feature type="compositionally biased region" description="Polar residues" evidence="1">
    <location>
        <begin position="18"/>
        <end position="29"/>
    </location>
</feature>
<keyword evidence="4" id="KW-1185">Reference proteome</keyword>
<reference evidence="3 4" key="1">
    <citation type="submission" date="2023-07" db="EMBL/GenBank/DDBJ databases">
        <title>Genomic Encyclopedia of Type Strains, Phase IV (KMG-IV): sequencing the most valuable type-strain genomes for metagenomic binning, comparative biology and taxonomic classification.</title>
        <authorList>
            <person name="Goeker M."/>
        </authorList>
    </citation>
    <scope>NUCLEOTIDE SEQUENCE [LARGE SCALE GENOMIC DNA]</scope>
    <source>
        <strain evidence="3 4">DSM 19562</strain>
    </source>
</reference>
<comment type="caution">
    <text evidence="3">The sequence shown here is derived from an EMBL/GenBank/DDBJ whole genome shotgun (WGS) entry which is preliminary data.</text>
</comment>
<sequence>MNSLTVPTPMKQRGDGNGPTSLRRSSGVQTPDPGGGEAILDLALCLILAVAVTGLLVLAL</sequence>
<feature type="transmembrane region" description="Helical" evidence="2">
    <location>
        <begin position="38"/>
        <end position="59"/>
    </location>
</feature>
<dbReference type="RefSeq" id="WP_238251943.1">
    <property type="nucleotide sequence ID" value="NZ_BPQX01000054.1"/>
</dbReference>
<name>A0ABU0HFA5_9HYPH</name>
<evidence type="ECO:0000256" key="1">
    <source>
        <dbReference type="SAM" id="MobiDB-lite"/>
    </source>
</evidence>
<feature type="region of interest" description="Disordered" evidence="1">
    <location>
        <begin position="1"/>
        <end position="32"/>
    </location>
</feature>
<accession>A0ABU0HFA5</accession>
<keyword evidence="2" id="KW-0472">Membrane</keyword>
<dbReference type="EMBL" id="JAUSVV010000001">
    <property type="protein sequence ID" value="MDQ0441005.1"/>
    <property type="molecule type" value="Genomic_DNA"/>
</dbReference>
<evidence type="ECO:0000256" key="2">
    <source>
        <dbReference type="SAM" id="Phobius"/>
    </source>
</evidence>
<evidence type="ECO:0000313" key="4">
    <source>
        <dbReference type="Proteomes" id="UP001236369"/>
    </source>
</evidence>
<keyword evidence="2" id="KW-1133">Transmembrane helix</keyword>
<protein>
    <submittedName>
        <fullName evidence="3">Uncharacterized protein</fullName>
    </submittedName>
</protein>
<gene>
    <name evidence="3" type="ORF">QO016_000482</name>
</gene>
<organism evidence="3 4">
    <name type="scientific">Methylobacterium persicinum</name>
    <dbReference type="NCBI Taxonomy" id="374426"/>
    <lineage>
        <taxon>Bacteria</taxon>
        <taxon>Pseudomonadati</taxon>
        <taxon>Pseudomonadota</taxon>
        <taxon>Alphaproteobacteria</taxon>
        <taxon>Hyphomicrobiales</taxon>
        <taxon>Methylobacteriaceae</taxon>
        <taxon>Methylobacterium</taxon>
    </lineage>
</organism>
<evidence type="ECO:0000313" key="3">
    <source>
        <dbReference type="EMBL" id="MDQ0441005.1"/>
    </source>
</evidence>